<feature type="transmembrane region" description="Helical" evidence="1">
    <location>
        <begin position="153"/>
        <end position="173"/>
    </location>
</feature>
<feature type="transmembrane region" description="Helical" evidence="1">
    <location>
        <begin position="289"/>
        <end position="308"/>
    </location>
</feature>
<evidence type="ECO:0000313" key="4">
    <source>
        <dbReference type="Proteomes" id="UP000705283"/>
    </source>
</evidence>
<dbReference type="GO" id="GO:0016747">
    <property type="term" value="F:acyltransferase activity, transferring groups other than amino-acyl groups"/>
    <property type="evidence" value="ECO:0007669"/>
    <property type="project" value="InterPro"/>
</dbReference>
<accession>A0AA40X2R6</accession>
<dbReference type="PANTHER" id="PTHR23028:SF134">
    <property type="entry name" value="PUTATIVE (AFU_ORTHOLOGUE AFUA_4G08520)-RELATED"/>
    <property type="match status" value="1"/>
</dbReference>
<dbReference type="InterPro" id="IPR050879">
    <property type="entry name" value="Acyltransferase_3"/>
</dbReference>
<dbReference type="AlphaFoldDB" id="A0AA40X2R6"/>
<name>A0AA40X2R6_9GAMM</name>
<proteinExistence type="predicted"/>
<dbReference type="Pfam" id="PF01757">
    <property type="entry name" value="Acyl_transf_3"/>
    <property type="match status" value="1"/>
</dbReference>
<feature type="transmembrane region" description="Helical" evidence="1">
    <location>
        <begin position="88"/>
        <end position="107"/>
    </location>
</feature>
<reference evidence="3" key="2">
    <citation type="submission" date="2022-09" db="EMBL/GenBank/DDBJ databases">
        <title>Rouxiella aceris sp. nov., isolated from tree sap and emended description of the genus Rhouxiella.</title>
        <authorList>
            <person name="Kim I.S."/>
        </authorList>
    </citation>
    <scope>NUCLEOTIDE SEQUENCE</scope>
    <source>
        <strain evidence="3">SAP-2</strain>
    </source>
</reference>
<organism evidence="3 4">
    <name type="scientific">Rouxiella silvae</name>
    <dbReference type="NCBI Taxonomy" id="1646373"/>
    <lineage>
        <taxon>Bacteria</taxon>
        <taxon>Pseudomonadati</taxon>
        <taxon>Pseudomonadota</taxon>
        <taxon>Gammaproteobacteria</taxon>
        <taxon>Enterobacterales</taxon>
        <taxon>Yersiniaceae</taxon>
        <taxon>Rouxiella</taxon>
    </lineage>
</organism>
<gene>
    <name evidence="3" type="ORF">ITX54_12120</name>
</gene>
<feature type="transmembrane region" description="Helical" evidence="1">
    <location>
        <begin position="46"/>
        <end position="67"/>
    </location>
</feature>
<feature type="domain" description="Acyltransferase 3" evidence="2">
    <location>
        <begin position="7"/>
        <end position="332"/>
    </location>
</feature>
<feature type="transmembrane region" description="Helical" evidence="1">
    <location>
        <begin position="7"/>
        <end position="26"/>
    </location>
</feature>
<keyword evidence="1" id="KW-0812">Transmembrane</keyword>
<keyword evidence="3" id="KW-0012">Acyltransferase</keyword>
<dbReference type="PANTHER" id="PTHR23028">
    <property type="entry name" value="ACETYLTRANSFERASE"/>
    <property type="match status" value="1"/>
</dbReference>
<reference evidence="3" key="1">
    <citation type="submission" date="2020-11" db="EMBL/GenBank/DDBJ databases">
        <authorList>
            <person name="Lee S.D."/>
        </authorList>
    </citation>
    <scope>NUCLEOTIDE SEQUENCE</scope>
    <source>
        <strain evidence="3">SAP-2</strain>
    </source>
</reference>
<dbReference type="InterPro" id="IPR002656">
    <property type="entry name" value="Acyl_transf_3_dom"/>
</dbReference>
<feature type="transmembrane region" description="Helical" evidence="1">
    <location>
        <begin position="251"/>
        <end position="269"/>
    </location>
</feature>
<protein>
    <submittedName>
        <fullName evidence="3">Acyltransferase</fullName>
    </submittedName>
</protein>
<keyword evidence="3" id="KW-0808">Transferase</keyword>
<comment type="caution">
    <text evidence="3">The sequence shown here is derived from an EMBL/GenBank/DDBJ whole genome shotgun (WGS) entry which is preliminary data.</text>
</comment>
<dbReference type="Proteomes" id="UP000705283">
    <property type="component" value="Unassembled WGS sequence"/>
</dbReference>
<dbReference type="RefSeq" id="WP_194978087.1">
    <property type="nucleotide sequence ID" value="NZ_JADMKS010000004.1"/>
</dbReference>
<evidence type="ECO:0000313" key="3">
    <source>
        <dbReference type="EMBL" id="MBF6637404.1"/>
    </source>
</evidence>
<evidence type="ECO:0000256" key="1">
    <source>
        <dbReference type="SAM" id="Phobius"/>
    </source>
</evidence>
<feature type="transmembrane region" description="Helical" evidence="1">
    <location>
        <begin position="228"/>
        <end position="244"/>
    </location>
</feature>
<keyword evidence="1" id="KW-1133">Transmembrane helix</keyword>
<evidence type="ECO:0000259" key="2">
    <source>
        <dbReference type="Pfam" id="PF01757"/>
    </source>
</evidence>
<keyword evidence="1" id="KW-0472">Membrane</keyword>
<feature type="transmembrane region" description="Helical" evidence="1">
    <location>
        <begin position="185"/>
        <end position="208"/>
    </location>
</feature>
<dbReference type="EMBL" id="JADMKS010000004">
    <property type="protein sequence ID" value="MBF6637404.1"/>
    <property type="molecule type" value="Genomic_DNA"/>
</dbReference>
<sequence length="375" mass="42525">MGNTRVDYIDGVRGVSALMVVIYHFYWEALPAVSDIRSLWTASLMNGPLCVALFFILSGDSISIGFLKRGSYPTLVKSFLKRYFRLTFLIVICSFLVFFLMASHLTFNVHAGKLLHSTWVETLLDFEPSLLSTLQFSLGAVYTWDSPKIYNPFLWTMQYELLGSFFVIALLFCKNFITSSYKYAIAFAVIFFLSGNYIYLFFIGMLLAMARNDGFLVALENKIGNVKSILILTALIILNGYLLLRYSAKISGVGLLISSPLIVLCIYTSSTLKGFFSSRACIFLGKISYPLYMFHFIILITVFSYFTTHVEWAHTYMYSFSAACVLLSILLSMGVEKLELYFLVYLNKFVSSDLEVNNTPLVNSTLRQDVEESKP</sequence>
<feature type="transmembrane region" description="Helical" evidence="1">
    <location>
        <begin position="315"/>
        <end position="335"/>
    </location>
</feature>